<dbReference type="Pfam" id="PF00520">
    <property type="entry name" value="Ion_trans"/>
    <property type="match status" value="1"/>
</dbReference>
<keyword evidence="9" id="KW-0407">Ion channel</keyword>
<feature type="transmembrane region" description="Helical" evidence="6">
    <location>
        <begin position="392"/>
        <end position="419"/>
    </location>
</feature>
<keyword evidence="9" id="KW-0813">Transport</keyword>
<feature type="transmembrane region" description="Helical" evidence="6">
    <location>
        <begin position="192"/>
        <end position="213"/>
    </location>
</feature>
<dbReference type="AlphaFoldDB" id="A0A834BY95"/>
<dbReference type="SUPFAM" id="SSF81324">
    <property type="entry name" value="Voltage-gated potassium channels"/>
    <property type="match status" value="1"/>
</dbReference>
<proteinExistence type="predicted"/>
<feature type="domain" description="Ion transport" evidence="7">
    <location>
        <begin position="156"/>
        <end position="425"/>
    </location>
</feature>
<evidence type="ECO:0000313" key="10">
    <source>
        <dbReference type="Proteomes" id="UP000646548"/>
    </source>
</evidence>
<feature type="transmembrane region" description="Helical" evidence="6">
    <location>
        <begin position="719"/>
        <end position="737"/>
    </location>
</feature>
<evidence type="ECO:0000256" key="1">
    <source>
        <dbReference type="ARBA" id="ARBA00004141"/>
    </source>
</evidence>
<dbReference type="GO" id="GO:0001518">
    <property type="term" value="C:voltage-gated sodium channel complex"/>
    <property type="evidence" value="ECO:0007669"/>
    <property type="project" value="TreeGrafter"/>
</dbReference>
<feature type="transmembrane region" description="Helical" evidence="6">
    <location>
        <begin position="99"/>
        <end position="118"/>
    </location>
</feature>
<dbReference type="GO" id="GO:0019228">
    <property type="term" value="P:neuronal action potential"/>
    <property type="evidence" value="ECO:0007669"/>
    <property type="project" value="TreeGrafter"/>
</dbReference>
<dbReference type="EMBL" id="WKFB01000736">
    <property type="protein sequence ID" value="KAF6718458.1"/>
    <property type="molecule type" value="Genomic_DNA"/>
</dbReference>
<dbReference type="InterPro" id="IPR043203">
    <property type="entry name" value="VGCC_Ca_Na"/>
</dbReference>
<keyword evidence="4 6" id="KW-0472">Membrane</keyword>
<comment type="caution">
    <text evidence="9">The sequence shown here is derived from an EMBL/GenBank/DDBJ whole genome shotgun (WGS) entry which is preliminary data.</text>
</comment>
<keyword evidence="3 6" id="KW-1133">Transmembrane helix</keyword>
<dbReference type="PANTHER" id="PTHR10037">
    <property type="entry name" value="VOLTAGE-GATED CATION CHANNEL CALCIUM AND SODIUM"/>
    <property type="match status" value="1"/>
</dbReference>
<evidence type="ECO:0000256" key="2">
    <source>
        <dbReference type="ARBA" id="ARBA00022692"/>
    </source>
</evidence>
<sequence length="743" mass="84001">MAAMLLPTGPDGLRRFTRESLAALERRIAEDHAKGSKDGHEAQKSGEPLKPRVDLEAGKQLPRIFGDIPPELVGVPLEDIDPFYYKNQKTFVVLNKGKAIFRFSATSAIYIFSPFHFIRSIAIKVLFLISLYLFISTEICLCAGLPSVLMLFIFPHHACRYMFTGIYTFESAIKILARGFCTMPFTFLRDPWNWLDFIVIVMAYVTEFIDLGNVSALRTFRVLRALKTISVIPGLKTIVGALIQSVKKLADVMILTVFCLSVFALIGLQLFMGLLRQKCVRSLGHCINSSYTPNTTFVCNNRTWSSPTDFLTNEDNFYKVEGAKDGLICGYGSDAGKCPDGFECLKVGRNPNYGYTSFDTFGWAFLGLFRLMTQDYWEELFHQTLRSAGKTYMVFFVLVIFMGSFYLVNLILAVVAMAYEEQNQATIAEAWQKEREFQLAMEHLRREQRLAAKRQAQETDSVVSPELSPFCLKAMGSVRRSSSRRRRSYRTLSEETAGEAAEEKLDPVDEAGPPLSPLPAHPLLATLSSHPLSTRRSSQNSIFSSFRVRNNSEADFADDEFSIHGDVFRSRTSSVATPWKRRTGSVRSHCSQVFTPSLNLNGRLNISLDQNGVTTLGLLTPTSMPARSMERVREDTVSDTTPRPPPQPSPSVTEPCSVHRKRVLSSVSFLSDAMDELEESRQKCPPCWYSFAKRYLIWSCCPWWLKLKEWVKFMVMDPFLDLGITICIVLNTLFMALEHYPMT</sequence>
<dbReference type="Gene3D" id="1.20.120.350">
    <property type="entry name" value="Voltage-gated potassium channels. Chain C"/>
    <property type="match status" value="1"/>
</dbReference>
<comment type="subcellular location">
    <subcellularLocation>
        <location evidence="1">Membrane</location>
        <topology evidence="1">Multi-pass membrane protein</topology>
    </subcellularLocation>
</comment>
<dbReference type="InterPro" id="IPR027359">
    <property type="entry name" value="Volt_channel_dom_sf"/>
</dbReference>
<dbReference type="Pfam" id="PF11933">
    <property type="entry name" value="Na_trans_cytopl"/>
    <property type="match status" value="1"/>
</dbReference>
<dbReference type="InterPro" id="IPR024583">
    <property type="entry name" value="Na_trans_cytopl"/>
</dbReference>
<keyword evidence="2 6" id="KW-0812">Transmembrane</keyword>
<reference evidence="9" key="1">
    <citation type="journal article" name="BMC Genomics">
        <title>Long-read sequencing and de novo genome assembly of marine medaka (Oryzias melastigma).</title>
        <authorList>
            <person name="Liang P."/>
            <person name="Saqib H.S.A."/>
            <person name="Ni X."/>
            <person name="Shen Y."/>
        </authorList>
    </citation>
    <scope>NUCLEOTIDE SEQUENCE</scope>
    <source>
        <strain evidence="9">Bigg-433</strain>
    </source>
</reference>
<evidence type="ECO:0000256" key="3">
    <source>
        <dbReference type="ARBA" id="ARBA00022989"/>
    </source>
</evidence>
<evidence type="ECO:0000259" key="8">
    <source>
        <dbReference type="Pfam" id="PF11933"/>
    </source>
</evidence>
<dbReference type="InterPro" id="IPR005821">
    <property type="entry name" value="Ion_trans_dom"/>
</dbReference>
<dbReference type="PANTHER" id="PTHR10037:SF292">
    <property type="entry name" value="SODIUM CHANNEL PROTEIN"/>
    <property type="match status" value="1"/>
</dbReference>
<feature type="transmembrane region" description="Helical" evidence="6">
    <location>
        <begin position="125"/>
        <end position="154"/>
    </location>
</feature>
<feature type="region of interest" description="Disordered" evidence="5">
    <location>
        <begin position="624"/>
        <end position="655"/>
    </location>
</feature>
<feature type="transmembrane region" description="Helical" evidence="6">
    <location>
        <begin position="225"/>
        <end position="246"/>
    </location>
</feature>
<feature type="region of interest" description="Disordered" evidence="5">
    <location>
        <begin position="30"/>
        <end position="49"/>
    </location>
</feature>
<evidence type="ECO:0000259" key="7">
    <source>
        <dbReference type="Pfam" id="PF00520"/>
    </source>
</evidence>
<name>A0A834BY95_ORYME</name>
<dbReference type="Gene3D" id="1.10.287.70">
    <property type="match status" value="1"/>
</dbReference>
<accession>A0A834BY95</accession>
<organism evidence="9 10">
    <name type="scientific">Oryzias melastigma</name>
    <name type="common">Marine medaka</name>
    <dbReference type="NCBI Taxonomy" id="30732"/>
    <lineage>
        <taxon>Eukaryota</taxon>
        <taxon>Metazoa</taxon>
        <taxon>Chordata</taxon>
        <taxon>Craniata</taxon>
        <taxon>Vertebrata</taxon>
        <taxon>Euteleostomi</taxon>
        <taxon>Actinopterygii</taxon>
        <taxon>Neopterygii</taxon>
        <taxon>Teleostei</taxon>
        <taxon>Neoteleostei</taxon>
        <taxon>Acanthomorphata</taxon>
        <taxon>Ovalentaria</taxon>
        <taxon>Atherinomorphae</taxon>
        <taxon>Beloniformes</taxon>
        <taxon>Adrianichthyidae</taxon>
        <taxon>Oryziinae</taxon>
        <taxon>Oryzias</taxon>
    </lineage>
</organism>
<evidence type="ECO:0000256" key="4">
    <source>
        <dbReference type="ARBA" id="ARBA00023136"/>
    </source>
</evidence>
<dbReference type="GO" id="GO:0086010">
    <property type="term" value="P:membrane depolarization during action potential"/>
    <property type="evidence" value="ECO:0007669"/>
    <property type="project" value="TreeGrafter"/>
</dbReference>
<evidence type="ECO:0000256" key="6">
    <source>
        <dbReference type="SAM" id="Phobius"/>
    </source>
</evidence>
<gene>
    <name evidence="9" type="ORF">FQA47_019389</name>
</gene>
<feature type="region of interest" description="Disordered" evidence="5">
    <location>
        <begin position="483"/>
        <end position="523"/>
    </location>
</feature>
<dbReference type="GO" id="GO:0005248">
    <property type="term" value="F:voltage-gated sodium channel activity"/>
    <property type="evidence" value="ECO:0007669"/>
    <property type="project" value="TreeGrafter"/>
</dbReference>
<keyword evidence="9" id="KW-0406">Ion transport</keyword>
<dbReference type="Proteomes" id="UP000646548">
    <property type="component" value="Unassembled WGS sequence"/>
</dbReference>
<feature type="domain" description="Voltage-gated Na+ ion channel cytoplasmic" evidence="8">
    <location>
        <begin position="528"/>
        <end position="629"/>
    </location>
</feature>
<evidence type="ECO:0000313" key="9">
    <source>
        <dbReference type="EMBL" id="KAF6718458.1"/>
    </source>
</evidence>
<protein>
    <submittedName>
        <fullName evidence="9">Sodium channel protein type 5 subunit alpha</fullName>
    </submittedName>
</protein>
<feature type="transmembrane region" description="Helical" evidence="6">
    <location>
        <begin position="252"/>
        <end position="275"/>
    </location>
</feature>
<evidence type="ECO:0000256" key="5">
    <source>
        <dbReference type="SAM" id="MobiDB-lite"/>
    </source>
</evidence>